<evidence type="ECO:0000256" key="2">
    <source>
        <dbReference type="PROSITE-ProRule" id="PRU00110"/>
    </source>
</evidence>
<dbReference type="InterPro" id="IPR001789">
    <property type="entry name" value="Sig_transdc_resp-reg_receiver"/>
</dbReference>
<evidence type="ECO:0000259" key="7">
    <source>
        <dbReference type="PROSITE" id="PS50894"/>
    </source>
</evidence>
<dbReference type="AlphaFoldDB" id="A0A832N6P8"/>
<dbReference type="SMART" id="SM00052">
    <property type="entry name" value="EAL"/>
    <property type="match status" value="1"/>
</dbReference>
<dbReference type="EMBL" id="DRNF01000301">
    <property type="protein sequence ID" value="HHJ80931.1"/>
    <property type="molecule type" value="Genomic_DNA"/>
</dbReference>
<dbReference type="PANTHER" id="PTHR33121">
    <property type="entry name" value="CYCLIC DI-GMP PHOSPHODIESTERASE PDEF"/>
    <property type="match status" value="1"/>
</dbReference>
<dbReference type="InterPro" id="IPR036641">
    <property type="entry name" value="HPT_dom_sf"/>
</dbReference>
<dbReference type="InterPro" id="IPR008207">
    <property type="entry name" value="Sig_transdc_His_kin_Hpt_dom"/>
</dbReference>
<feature type="modified residue" description="4-aspartylphosphate" evidence="3">
    <location>
        <position position="136"/>
    </location>
</feature>
<dbReference type="GO" id="GO:0004672">
    <property type="term" value="F:protein kinase activity"/>
    <property type="evidence" value="ECO:0007669"/>
    <property type="project" value="UniProtKB-ARBA"/>
</dbReference>
<name>A0A832N6P8_9GAMM</name>
<dbReference type="PROSITE" id="PS50110">
    <property type="entry name" value="RESPONSE_REGULATORY"/>
    <property type="match status" value="1"/>
</dbReference>
<feature type="domain" description="Response regulatory" evidence="5">
    <location>
        <begin position="84"/>
        <end position="206"/>
    </location>
</feature>
<dbReference type="PROSITE" id="PS50894">
    <property type="entry name" value="HPT"/>
    <property type="match status" value="1"/>
</dbReference>
<sequence length="478" mass="52911">KLSFWAHRFKSSTSAIGADIAADICRKIELLAKKNNLPAAVPFIEKLDRQVEVLEEKLKRVLSEMEETQTKAAIKRSIETNIGSAVVIDDDPVVQGMIVAALRGLGVVNVFSASSGKDGLALMAKSKNDIDVVICDLKMPEMDGVEFLRHLVSSNYRGAVILLSGEDSRILNSARQLANAHSFYFVAALQKPVTQLELAGVLAKINRKHSIVSKSLPSKVSLQELEKAIEERQFVVYYQPKVDTYSKQLLGVESLVRWQHPEKGVVMPDDFIPLAEENGLIDALTDLVVDESFAQLRCWRNQGIDITVSINIAVGTIGRRLDFPERIMAYLDSHQLEPQNVILELTESGLMGDIATSLDALVRLRLKGVNLSIDDFGTGYSTFRQLQGIPFTELKIDKGFVMNACTDISSRAILESSILLGQKLGMKLVAEGVESMDDWLLLKKLGCHILQGFYISRPMPGEQLEAWLKKWGASMAKN</sequence>
<evidence type="ECO:0000259" key="6">
    <source>
        <dbReference type="PROSITE" id="PS50883"/>
    </source>
</evidence>
<dbReference type="Gene3D" id="3.40.50.2300">
    <property type="match status" value="1"/>
</dbReference>
<dbReference type="CDD" id="cd01948">
    <property type="entry name" value="EAL"/>
    <property type="match status" value="1"/>
</dbReference>
<evidence type="ECO:0000313" key="8">
    <source>
        <dbReference type="EMBL" id="HHJ80931.1"/>
    </source>
</evidence>
<dbReference type="SUPFAM" id="SSF52172">
    <property type="entry name" value="CheY-like"/>
    <property type="match status" value="1"/>
</dbReference>
<gene>
    <name evidence="8" type="ORF">ENJ65_04785</name>
</gene>
<keyword evidence="3" id="KW-0597">Phosphoprotein</keyword>
<keyword evidence="4" id="KW-0175">Coiled coil</keyword>
<dbReference type="SUPFAM" id="SSF47226">
    <property type="entry name" value="Histidine-containing phosphotransfer domain, HPT domain"/>
    <property type="match status" value="1"/>
</dbReference>
<evidence type="ECO:0000256" key="1">
    <source>
        <dbReference type="ARBA" id="ARBA00023012"/>
    </source>
</evidence>
<keyword evidence="1" id="KW-0902">Two-component regulatory system</keyword>
<dbReference type="Gene3D" id="1.20.120.160">
    <property type="entry name" value="HPT domain"/>
    <property type="match status" value="1"/>
</dbReference>
<evidence type="ECO:0000256" key="4">
    <source>
        <dbReference type="SAM" id="Coils"/>
    </source>
</evidence>
<dbReference type="Proteomes" id="UP000885832">
    <property type="component" value="Unassembled WGS sequence"/>
</dbReference>
<dbReference type="SMART" id="SM00448">
    <property type="entry name" value="REC"/>
    <property type="match status" value="1"/>
</dbReference>
<protein>
    <submittedName>
        <fullName evidence="8">EAL domain-containing protein</fullName>
    </submittedName>
</protein>
<dbReference type="PANTHER" id="PTHR33121:SF79">
    <property type="entry name" value="CYCLIC DI-GMP PHOSPHODIESTERASE PDED-RELATED"/>
    <property type="match status" value="1"/>
</dbReference>
<dbReference type="InterPro" id="IPR050706">
    <property type="entry name" value="Cyclic-di-GMP_PDE-like"/>
</dbReference>
<dbReference type="SUPFAM" id="SSF141868">
    <property type="entry name" value="EAL domain-like"/>
    <property type="match status" value="1"/>
</dbReference>
<feature type="coiled-coil region" evidence="4">
    <location>
        <begin position="44"/>
        <end position="71"/>
    </location>
</feature>
<dbReference type="InterPro" id="IPR011006">
    <property type="entry name" value="CheY-like_superfamily"/>
</dbReference>
<dbReference type="GO" id="GO:0000160">
    <property type="term" value="P:phosphorelay signal transduction system"/>
    <property type="evidence" value="ECO:0007669"/>
    <property type="project" value="UniProtKB-KW"/>
</dbReference>
<dbReference type="Pfam" id="PF00072">
    <property type="entry name" value="Response_reg"/>
    <property type="match status" value="1"/>
</dbReference>
<feature type="modified residue" description="Phosphohistidine" evidence="2">
    <location>
        <position position="7"/>
    </location>
</feature>
<comment type="caution">
    <text evidence="8">The sequence shown here is derived from an EMBL/GenBank/DDBJ whole genome shotgun (WGS) entry which is preliminary data.</text>
</comment>
<feature type="non-terminal residue" evidence="8">
    <location>
        <position position="1"/>
    </location>
</feature>
<dbReference type="PROSITE" id="PS50883">
    <property type="entry name" value="EAL"/>
    <property type="match status" value="1"/>
</dbReference>
<organism evidence="8">
    <name type="scientific">Candidatus Tenderia electrophaga</name>
    <dbReference type="NCBI Taxonomy" id="1748243"/>
    <lineage>
        <taxon>Bacteria</taxon>
        <taxon>Pseudomonadati</taxon>
        <taxon>Pseudomonadota</taxon>
        <taxon>Gammaproteobacteria</taxon>
        <taxon>Candidatus Tenderiales</taxon>
        <taxon>Candidatus Tenderiaceae</taxon>
        <taxon>Candidatus Tenderia</taxon>
    </lineage>
</organism>
<evidence type="ECO:0000259" key="5">
    <source>
        <dbReference type="PROSITE" id="PS50110"/>
    </source>
</evidence>
<reference evidence="8" key="1">
    <citation type="journal article" date="2020" name="mSystems">
        <title>Genome- and Community-Level Interaction Insights into Carbon Utilization and Element Cycling Functions of Hydrothermarchaeota in Hydrothermal Sediment.</title>
        <authorList>
            <person name="Zhou Z."/>
            <person name="Liu Y."/>
            <person name="Xu W."/>
            <person name="Pan J."/>
            <person name="Luo Z.H."/>
            <person name="Li M."/>
        </authorList>
    </citation>
    <scope>NUCLEOTIDE SEQUENCE [LARGE SCALE GENOMIC DNA]</scope>
    <source>
        <strain evidence="8">HyVt-505</strain>
    </source>
</reference>
<dbReference type="InterPro" id="IPR001633">
    <property type="entry name" value="EAL_dom"/>
</dbReference>
<dbReference type="Gene3D" id="3.20.20.450">
    <property type="entry name" value="EAL domain"/>
    <property type="match status" value="1"/>
</dbReference>
<feature type="domain" description="HPt" evidence="7">
    <location>
        <begin position="1"/>
        <end position="61"/>
    </location>
</feature>
<dbReference type="Pfam" id="PF00563">
    <property type="entry name" value="EAL"/>
    <property type="match status" value="1"/>
</dbReference>
<proteinExistence type="predicted"/>
<accession>A0A832N6P8</accession>
<dbReference type="GO" id="GO:0071111">
    <property type="term" value="F:cyclic-guanylate-specific phosphodiesterase activity"/>
    <property type="evidence" value="ECO:0007669"/>
    <property type="project" value="InterPro"/>
</dbReference>
<dbReference type="InterPro" id="IPR035919">
    <property type="entry name" value="EAL_sf"/>
</dbReference>
<feature type="domain" description="EAL" evidence="6">
    <location>
        <begin position="218"/>
        <end position="472"/>
    </location>
</feature>
<dbReference type="Pfam" id="PF01627">
    <property type="entry name" value="Hpt"/>
    <property type="match status" value="1"/>
</dbReference>
<evidence type="ECO:0000256" key="3">
    <source>
        <dbReference type="PROSITE-ProRule" id="PRU00169"/>
    </source>
</evidence>